<sequence>MVEEASPADPWADFRPSAPNGVPHCRNHPEEEVFDRGYCELCDWALQVVEAQATAILGDAPEQTSSRRYFFLCPDKHAFTSRLSGADALCKRCRDHRVKYSVASMGYEEPWPTLTEVGPQLGFRDEQQRHICSLMVRVDPNALDLRQTHVALVNSFKQKSLQALIQVCQNTIGDLDGPGEGPTRSGSINQIASRAGSDVVLQELQKISAALEALVEIAQQRDVEICGKTVVLIGGKSFQTWKWCRTKEGNWSEAPNACSRDSFLGNIASKHGRLREVSVAVEVKGERFHRAEDQQGAYRGLKVNKENHFVLIVSSMCARQRMEILQHLPFHGIVELLKSGGRSHHDQKHCRGCDFLGRLCGASRTRSVVRTQVCGHEKSKLILKGLPYDQDAQNWARAADIIRQVEREVQRHDSSVALEWSEIEIRHCRQHYQSEAVVHFFQGELPYQIIEQAREVMMRELEEAELTVRAEFEGQAPGILYVADCHEESPYSLDEINRVVTQIGSECMGWFSQHDHSEIPRIRLISAPHWLQRAVSLLPQISWRFYRLTLPWEVLRHFDRSFRLDLPPAWAERLHQAMRLSQPLENLSPAAEVFKNHAAGLVRLGIFPTNVPYHYNQICEELESQWCTLLRHVYLFGKPTSARRESVARQAEAEEASEPSDDSDDETRAPSPDPNDATDANDANDPNGPDAAAPSSPTAASPQSPAASSSLPAGPSNGPPPTSRIRCGRACLNFCSTAGESVEGDPLDGYYTDLAIGDWAIWKPELDFNPQRDSNGWSLATLRGERDQHDRRGYVPSSFLQPMEDYRHYSGMPLCFEAELVSRGFEGRPMARGGTSDVYQVALDGGTVAAKLLHDRESKALLCAMHDTAELFRAEVEAMKRLDHENIASMLDSGVTTDGRFLIIEEFVSVHTLAECLDSNGFYFEERMKVALQLADALTYIHAQGIMHRDVKSANVLVDVDAAGTFTTVKLSDFGLAKGVQEREVGGTRFSSRVCGTTGYMDPECLRGEGKVCGPENDHYRAIRRNQTISFHCSWPQEPQFCNALKDLASNCVQEFSEDRPHMANVQRTLQHLNRQI</sequence>
<dbReference type="PROSITE" id="PS00108">
    <property type="entry name" value="PROTEIN_KINASE_ST"/>
    <property type="match status" value="1"/>
</dbReference>
<keyword evidence="7" id="KW-1185">Reference proteome</keyword>
<keyword evidence="1" id="KW-0547">Nucleotide-binding</keyword>
<evidence type="ECO:0000256" key="3">
    <source>
        <dbReference type="SAM" id="MobiDB-lite"/>
    </source>
</evidence>
<dbReference type="SMART" id="SM00220">
    <property type="entry name" value="S_TKc"/>
    <property type="match status" value="1"/>
</dbReference>
<name>A0A9P1DWI1_9DINO</name>
<keyword evidence="6" id="KW-0808">Transferase</keyword>
<reference evidence="5" key="1">
    <citation type="submission" date="2022-10" db="EMBL/GenBank/DDBJ databases">
        <authorList>
            <person name="Chen Y."/>
            <person name="Dougan E. K."/>
            <person name="Chan C."/>
            <person name="Rhodes N."/>
            <person name="Thang M."/>
        </authorList>
    </citation>
    <scope>NUCLEOTIDE SEQUENCE</scope>
</reference>
<dbReference type="EMBL" id="CAMXCT020006566">
    <property type="protein sequence ID" value="CAL1169473.1"/>
    <property type="molecule type" value="Genomic_DNA"/>
</dbReference>
<reference evidence="6 7" key="2">
    <citation type="submission" date="2024-05" db="EMBL/GenBank/DDBJ databases">
        <authorList>
            <person name="Chen Y."/>
            <person name="Shah S."/>
            <person name="Dougan E. K."/>
            <person name="Thang M."/>
            <person name="Chan C."/>
        </authorList>
    </citation>
    <scope>NUCLEOTIDE SEQUENCE [LARGE SCALE GENOMIC DNA]</scope>
</reference>
<dbReference type="EMBL" id="CAMXCT010006566">
    <property type="protein sequence ID" value="CAI4016098.1"/>
    <property type="molecule type" value="Genomic_DNA"/>
</dbReference>
<comment type="caution">
    <text evidence="5">The sequence shown here is derived from an EMBL/GenBank/DDBJ whole genome shotgun (WGS) entry which is preliminary data.</text>
</comment>
<dbReference type="PROSITE" id="PS50011">
    <property type="entry name" value="PROTEIN_KINASE_DOM"/>
    <property type="match status" value="1"/>
</dbReference>
<accession>A0A9P1DWI1</accession>
<proteinExistence type="predicted"/>
<dbReference type="InterPro" id="IPR008271">
    <property type="entry name" value="Ser/Thr_kinase_AS"/>
</dbReference>
<keyword evidence="6" id="KW-0723">Serine/threonine-protein kinase</keyword>
<feature type="region of interest" description="Disordered" evidence="3">
    <location>
        <begin position="645"/>
        <end position="722"/>
    </location>
</feature>
<dbReference type="SUPFAM" id="SSF56112">
    <property type="entry name" value="Protein kinase-like (PK-like)"/>
    <property type="match status" value="1"/>
</dbReference>
<gene>
    <name evidence="5" type="ORF">C1SCF055_LOCUS40865</name>
</gene>
<dbReference type="EMBL" id="CAMXCT030006566">
    <property type="protein sequence ID" value="CAL4803410.1"/>
    <property type="molecule type" value="Genomic_DNA"/>
</dbReference>
<dbReference type="PANTHER" id="PTHR44329">
    <property type="entry name" value="SERINE/THREONINE-PROTEIN KINASE TNNI3K-RELATED"/>
    <property type="match status" value="1"/>
</dbReference>
<dbReference type="Proteomes" id="UP001152797">
    <property type="component" value="Unassembled WGS sequence"/>
</dbReference>
<dbReference type="InterPro" id="IPR051681">
    <property type="entry name" value="Ser/Thr_Kinases-Pseudokinases"/>
</dbReference>
<dbReference type="PANTHER" id="PTHR44329:SF298">
    <property type="entry name" value="MIXED LINEAGE KINASE DOMAIN-LIKE PROTEIN"/>
    <property type="match status" value="1"/>
</dbReference>
<dbReference type="GO" id="GO:0005524">
    <property type="term" value="F:ATP binding"/>
    <property type="evidence" value="ECO:0007669"/>
    <property type="project" value="UniProtKB-KW"/>
</dbReference>
<keyword evidence="2" id="KW-0067">ATP-binding</keyword>
<evidence type="ECO:0000313" key="6">
    <source>
        <dbReference type="EMBL" id="CAL4803410.1"/>
    </source>
</evidence>
<keyword evidence="6" id="KW-0418">Kinase</keyword>
<dbReference type="OrthoDB" id="339325at2759"/>
<protein>
    <submittedName>
        <fullName evidence="6">Non-specific serine/threonine protein kinase</fullName>
    </submittedName>
</protein>
<feature type="region of interest" description="Disordered" evidence="3">
    <location>
        <begin position="1"/>
        <end position="21"/>
    </location>
</feature>
<organism evidence="5">
    <name type="scientific">Cladocopium goreaui</name>
    <dbReference type="NCBI Taxonomy" id="2562237"/>
    <lineage>
        <taxon>Eukaryota</taxon>
        <taxon>Sar</taxon>
        <taxon>Alveolata</taxon>
        <taxon>Dinophyceae</taxon>
        <taxon>Suessiales</taxon>
        <taxon>Symbiodiniaceae</taxon>
        <taxon>Cladocopium</taxon>
    </lineage>
</organism>
<evidence type="ECO:0000313" key="7">
    <source>
        <dbReference type="Proteomes" id="UP001152797"/>
    </source>
</evidence>
<feature type="compositionally biased region" description="Acidic residues" evidence="3">
    <location>
        <begin position="653"/>
        <end position="665"/>
    </location>
</feature>
<evidence type="ECO:0000256" key="2">
    <source>
        <dbReference type="ARBA" id="ARBA00022840"/>
    </source>
</evidence>
<dbReference type="GO" id="GO:0004674">
    <property type="term" value="F:protein serine/threonine kinase activity"/>
    <property type="evidence" value="ECO:0007669"/>
    <property type="project" value="UniProtKB-KW"/>
</dbReference>
<dbReference type="InterPro" id="IPR000719">
    <property type="entry name" value="Prot_kinase_dom"/>
</dbReference>
<feature type="domain" description="Protein kinase" evidence="4">
    <location>
        <begin position="824"/>
        <end position="1077"/>
    </location>
</feature>
<dbReference type="InterPro" id="IPR011009">
    <property type="entry name" value="Kinase-like_dom_sf"/>
</dbReference>
<evidence type="ECO:0000256" key="1">
    <source>
        <dbReference type="ARBA" id="ARBA00022741"/>
    </source>
</evidence>
<dbReference type="Gene3D" id="1.10.510.10">
    <property type="entry name" value="Transferase(Phosphotransferase) domain 1"/>
    <property type="match status" value="1"/>
</dbReference>
<evidence type="ECO:0000313" key="5">
    <source>
        <dbReference type="EMBL" id="CAI4016098.1"/>
    </source>
</evidence>
<dbReference type="Pfam" id="PF00069">
    <property type="entry name" value="Pkinase"/>
    <property type="match status" value="1"/>
</dbReference>
<feature type="compositionally biased region" description="Low complexity" evidence="3">
    <location>
        <begin position="674"/>
        <end position="716"/>
    </location>
</feature>
<dbReference type="AlphaFoldDB" id="A0A9P1DWI1"/>
<evidence type="ECO:0000259" key="4">
    <source>
        <dbReference type="PROSITE" id="PS50011"/>
    </source>
</evidence>